<evidence type="ECO:0000259" key="5">
    <source>
        <dbReference type="PROSITE" id="PS50893"/>
    </source>
</evidence>
<organism evidence="6 7">
    <name type="scientific">Jiangella alba</name>
    <dbReference type="NCBI Taxonomy" id="561176"/>
    <lineage>
        <taxon>Bacteria</taxon>
        <taxon>Bacillati</taxon>
        <taxon>Actinomycetota</taxon>
        <taxon>Actinomycetes</taxon>
        <taxon>Jiangellales</taxon>
        <taxon>Jiangellaceae</taxon>
        <taxon>Jiangella</taxon>
    </lineage>
</organism>
<dbReference type="CDD" id="cd03257">
    <property type="entry name" value="ABC_NikE_OppD_transporters"/>
    <property type="match status" value="1"/>
</dbReference>
<dbReference type="PANTHER" id="PTHR43776">
    <property type="entry name" value="TRANSPORT ATP-BINDING PROTEIN"/>
    <property type="match status" value="1"/>
</dbReference>
<evidence type="ECO:0000256" key="4">
    <source>
        <dbReference type="ARBA" id="ARBA00022840"/>
    </source>
</evidence>
<keyword evidence="7" id="KW-1185">Reference proteome</keyword>
<dbReference type="RefSeq" id="WP_069115076.1">
    <property type="nucleotide sequence ID" value="NZ_FNUC01000003.1"/>
</dbReference>
<dbReference type="Pfam" id="PF00005">
    <property type="entry name" value="ABC_tran"/>
    <property type="match status" value="1"/>
</dbReference>
<keyword evidence="2" id="KW-0813">Transport</keyword>
<gene>
    <name evidence="6" type="ORF">SAMN04488561_2511</name>
</gene>
<dbReference type="InterPro" id="IPR050319">
    <property type="entry name" value="ABC_transp_ATP-bind"/>
</dbReference>
<dbReference type="AlphaFoldDB" id="A0A1H5LCP6"/>
<accession>A0A1H5LCP6</accession>
<dbReference type="InterPro" id="IPR017871">
    <property type="entry name" value="ABC_transporter-like_CS"/>
</dbReference>
<dbReference type="STRING" id="561176.SAMN04488561_2511"/>
<protein>
    <submittedName>
        <fullName evidence="6">ABC transporter</fullName>
    </submittedName>
</protein>
<evidence type="ECO:0000256" key="1">
    <source>
        <dbReference type="ARBA" id="ARBA00005417"/>
    </source>
</evidence>
<evidence type="ECO:0000256" key="3">
    <source>
        <dbReference type="ARBA" id="ARBA00022741"/>
    </source>
</evidence>
<name>A0A1H5LCP6_9ACTN</name>
<dbReference type="Gene3D" id="3.40.50.300">
    <property type="entry name" value="P-loop containing nucleotide triphosphate hydrolases"/>
    <property type="match status" value="1"/>
</dbReference>
<dbReference type="GO" id="GO:0005524">
    <property type="term" value="F:ATP binding"/>
    <property type="evidence" value="ECO:0007669"/>
    <property type="project" value="UniProtKB-KW"/>
</dbReference>
<dbReference type="GO" id="GO:0016887">
    <property type="term" value="F:ATP hydrolysis activity"/>
    <property type="evidence" value="ECO:0007669"/>
    <property type="project" value="InterPro"/>
</dbReference>
<dbReference type="InterPro" id="IPR027417">
    <property type="entry name" value="P-loop_NTPase"/>
</dbReference>
<proteinExistence type="inferred from homology"/>
<dbReference type="OrthoDB" id="5357528at2"/>
<evidence type="ECO:0000313" key="7">
    <source>
        <dbReference type="Proteomes" id="UP000181980"/>
    </source>
</evidence>
<keyword evidence="4" id="KW-0067">ATP-binding</keyword>
<dbReference type="Proteomes" id="UP000181980">
    <property type="component" value="Unassembled WGS sequence"/>
</dbReference>
<evidence type="ECO:0000313" key="6">
    <source>
        <dbReference type="EMBL" id="SEE74327.1"/>
    </source>
</evidence>
<comment type="similarity">
    <text evidence="1">Belongs to the ABC transporter superfamily.</text>
</comment>
<dbReference type="InterPro" id="IPR003593">
    <property type="entry name" value="AAA+_ATPase"/>
</dbReference>
<dbReference type="EMBL" id="FNUC01000003">
    <property type="protein sequence ID" value="SEE74327.1"/>
    <property type="molecule type" value="Genomic_DNA"/>
</dbReference>
<dbReference type="SUPFAM" id="SSF52540">
    <property type="entry name" value="P-loop containing nucleoside triphosphate hydrolases"/>
    <property type="match status" value="1"/>
</dbReference>
<evidence type="ECO:0000256" key="2">
    <source>
        <dbReference type="ARBA" id="ARBA00022448"/>
    </source>
</evidence>
<dbReference type="PROSITE" id="PS00211">
    <property type="entry name" value="ABC_TRANSPORTER_1"/>
    <property type="match status" value="1"/>
</dbReference>
<feature type="domain" description="ABC transporter" evidence="5">
    <location>
        <begin position="8"/>
        <end position="253"/>
    </location>
</feature>
<dbReference type="SMART" id="SM00382">
    <property type="entry name" value="AAA"/>
    <property type="match status" value="1"/>
</dbReference>
<dbReference type="GO" id="GO:0055085">
    <property type="term" value="P:transmembrane transport"/>
    <property type="evidence" value="ECO:0007669"/>
    <property type="project" value="UniProtKB-ARBA"/>
</dbReference>
<dbReference type="InterPro" id="IPR003439">
    <property type="entry name" value="ABC_transporter-like_ATP-bd"/>
</dbReference>
<keyword evidence="3" id="KW-0547">Nucleotide-binding</keyword>
<dbReference type="PROSITE" id="PS50893">
    <property type="entry name" value="ABC_TRANSPORTER_2"/>
    <property type="match status" value="1"/>
</dbReference>
<dbReference type="PANTHER" id="PTHR43776:SF7">
    <property type="entry name" value="D,D-DIPEPTIDE TRANSPORT ATP-BINDING PROTEIN DDPF-RELATED"/>
    <property type="match status" value="1"/>
</dbReference>
<sequence>MTEPLLDVRDLAVTFTSGRSWGGDRGRVHAVRGVDLSVRAGEAFALVGESGSGKSTTAKCVAGLQRPTRGSITFAGAPLDPARDRGQRRAIQMIFQDPYSSLNPRMTIGAALIEILRVHRLASGRAAAERRAAELLDLVGMPRSALDQRPRAFSGGQRQRLGIARALAVEPSLLVADEPVSALDVSIQASVLLLLKQLQRELGLTMLFISHDLAVVRQLCDRVAVMADGLIVEEGTVGQVLTEPSADFTRTLLAAATDLPPLDLDLEHRQPTRRSTP</sequence>
<reference evidence="7" key="1">
    <citation type="submission" date="2016-10" db="EMBL/GenBank/DDBJ databases">
        <authorList>
            <person name="Varghese N."/>
            <person name="Submissions S."/>
        </authorList>
    </citation>
    <scope>NUCLEOTIDE SEQUENCE [LARGE SCALE GENOMIC DNA]</scope>
    <source>
        <strain evidence="7">DSM 45237</strain>
    </source>
</reference>